<feature type="transmembrane region" description="Helical" evidence="7">
    <location>
        <begin position="60"/>
        <end position="78"/>
    </location>
</feature>
<accession>A0A380JWC9</accession>
<sequence length="556" mass="62309">MAKQVPSTMTLVGRLLRLMKALLPWIALAVTFAVTGFIITVSIPTGLAYLGLLAIKQQPIPIGLLYLLLSLAILRGLARYGEHYFGHFVAFHSLAAFRNMIFKKLRALSPAHLDHQDSGHLLKMIGEDIEALEVFFAHTIAPVCTALVSAGLMFFFFWQMSWKLAILAMLTYACLAIFIPIYFAKLLQLLLANQNEGRKAYLSYFLESLRAVKDLLQFQVLEEQFAQLTEKSKLVNAFDRKVAQAQFLQMALTFFWLGLTILSFAYLVFEGIRQGDLSFENGLLSFVAFMASFAPFLELGRLPLGFKRAMNAARNIFGLLDQMVVVDEGTEEVAEITQIAFEDVSFAYPQRQERIFKHLSVAFSGKGIIGIQGESGSGKSTLVKLIMKWYNWEAGNIFLGDVDSRLLSAAKLQTNIAYVPQTAQLFQQTIRENLTFGQAAISDEEIWDLAEVCGMKERLLACEQGLDTVITSTTDFSAGEGQRLELMRALLKHASCYIFDEPTSHLDSLNEAIFIDLIKKHCQGMVFLISHRSSTLACVDQLYDMKNGTLTEVKER</sequence>
<evidence type="ECO:0000256" key="7">
    <source>
        <dbReference type="SAM" id="Phobius"/>
    </source>
</evidence>
<feature type="domain" description="ABC transmembrane type-1" evidence="9">
    <location>
        <begin position="25"/>
        <end position="302"/>
    </location>
</feature>
<dbReference type="Gene3D" id="3.40.50.300">
    <property type="entry name" value="P-loop containing nucleotide triphosphate hydrolases"/>
    <property type="match status" value="1"/>
</dbReference>
<dbReference type="GO" id="GO:0016887">
    <property type="term" value="F:ATP hydrolysis activity"/>
    <property type="evidence" value="ECO:0007669"/>
    <property type="project" value="InterPro"/>
</dbReference>
<organism evidence="10 11">
    <name type="scientific">Streptococcus dysgalactiae subsp. dysgalactiae</name>
    <dbReference type="NCBI Taxonomy" id="99822"/>
    <lineage>
        <taxon>Bacteria</taxon>
        <taxon>Bacillati</taxon>
        <taxon>Bacillota</taxon>
        <taxon>Bacilli</taxon>
        <taxon>Lactobacillales</taxon>
        <taxon>Streptococcaceae</taxon>
        <taxon>Streptococcus</taxon>
    </lineage>
</organism>
<dbReference type="InterPro" id="IPR011527">
    <property type="entry name" value="ABC1_TM_dom"/>
</dbReference>
<proteinExistence type="predicted"/>
<evidence type="ECO:0000256" key="6">
    <source>
        <dbReference type="ARBA" id="ARBA00023136"/>
    </source>
</evidence>
<evidence type="ECO:0000259" key="9">
    <source>
        <dbReference type="PROSITE" id="PS50929"/>
    </source>
</evidence>
<dbReference type="PANTHER" id="PTHR24221">
    <property type="entry name" value="ATP-BINDING CASSETTE SUB-FAMILY B"/>
    <property type="match status" value="1"/>
</dbReference>
<dbReference type="GO" id="GO:0005524">
    <property type="term" value="F:ATP binding"/>
    <property type="evidence" value="ECO:0007669"/>
    <property type="project" value="UniProtKB-KW"/>
</dbReference>
<dbReference type="InterPro" id="IPR003439">
    <property type="entry name" value="ABC_transporter-like_ATP-bd"/>
</dbReference>
<keyword evidence="3" id="KW-0547">Nucleotide-binding</keyword>
<feature type="transmembrane region" description="Helical" evidence="7">
    <location>
        <begin position="281"/>
        <end position="300"/>
    </location>
</feature>
<dbReference type="Pfam" id="PF00664">
    <property type="entry name" value="ABC_membrane"/>
    <property type="match status" value="1"/>
</dbReference>
<dbReference type="GO" id="GO:0140359">
    <property type="term" value="F:ABC-type transporter activity"/>
    <property type="evidence" value="ECO:0007669"/>
    <property type="project" value="InterPro"/>
</dbReference>
<dbReference type="SUPFAM" id="SSF52540">
    <property type="entry name" value="P-loop containing nucleoside triphosphate hydrolases"/>
    <property type="match status" value="1"/>
</dbReference>
<evidence type="ECO:0000313" key="11">
    <source>
        <dbReference type="Proteomes" id="UP000254797"/>
    </source>
</evidence>
<dbReference type="InterPro" id="IPR027417">
    <property type="entry name" value="P-loop_NTPase"/>
</dbReference>
<feature type="transmembrane region" description="Helical" evidence="7">
    <location>
        <begin position="25"/>
        <end position="53"/>
    </location>
</feature>
<dbReference type="RefSeq" id="WP_115246414.1">
    <property type="nucleotide sequence ID" value="NZ_UHFG01000004.1"/>
</dbReference>
<feature type="transmembrane region" description="Helical" evidence="7">
    <location>
        <begin position="84"/>
        <end position="101"/>
    </location>
</feature>
<dbReference type="InterPro" id="IPR036640">
    <property type="entry name" value="ABC1_TM_sf"/>
</dbReference>
<feature type="transmembrane region" description="Helical" evidence="7">
    <location>
        <begin position="247"/>
        <end position="269"/>
    </location>
</feature>
<keyword evidence="2 7" id="KW-0812">Transmembrane</keyword>
<dbReference type="GO" id="GO:0034040">
    <property type="term" value="F:ATPase-coupled lipid transmembrane transporter activity"/>
    <property type="evidence" value="ECO:0007669"/>
    <property type="project" value="TreeGrafter"/>
</dbReference>
<gene>
    <name evidence="10" type="ORF">NCTC4670_01578</name>
</gene>
<evidence type="ECO:0000259" key="8">
    <source>
        <dbReference type="PROSITE" id="PS50893"/>
    </source>
</evidence>
<comment type="subcellular location">
    <subcellularLocation>
        <location evidence="1">Cell membrane</location>
        <topology evidence="1">Multi-pass membrane protein</topology>
    </subcellularLocation>
</comment>
<evidence type="ECO:0000256" key="3">
    <source>
        <dbReference type="ARBA" id="ARBA00022741"/>
    </source>
</evidence>
<keyword evidence="5 7" id="KW-1133">Transmembrane helix</keyword>
<keyword evidence="6 7" id="KW-0472">Membrane</keyword>
<dbReference type="PROSITE" id="PS50893">
    <property type="entry name" value="ABC_TRANSPORTER_2"/>
    <property type="match status" value="1"/>
</dbReference>
<dbReference type="SUPFAM" id="SSF90123">
    <property type="entry name" value="ABC transporter transmembrane region"/>
    <property type="match status" value="1"/>
</dbReference>
<dbReference type="InterPro" id="IPR003593">
    <property type="entry name" value="AAA+_ATPase"/>
</dbReference>
<dbReference type="GO" id="GO:0005886">
    <property type="term" value="C:plasma membrane"/>
    <property type="evidence" value="ECO:0007669"/>
    <property type="project" value="UniProtKB-SubCell"/>
</dbReference>
<reference evidence="10 11" key="1">
    <citation type="submission" date="2018-06" db="EMBL/GenBank/DDBJ databases">
        <authorList>
            <consortium name="Pathogen Informatics"/>
            <person name="Doyle S."/>
        </authorList>
    </citation>
    <scope>NUCLEOTIDE SEQUENCE [LARGE SCALE GENOMIC DNA]</scope>
    <source>
        <strain evidence="10 11">NCTC4670</strain>
    </source>
</reference>
<dbReference type="InterPro" id="IPR039421">
    <property type="entry name" value="Type_1_exporter"/>
</dbReference>
<dbReference type="SMART" id="SM00382">
    <property type="entry name" value="AAA"/>
    <property type="match status" value="1"/>
</dbReference>
<dbReference type="AlphaFoldDB" id="A0A380JWC9"/>
<feature type="transmembrane region" description="Helical" evidence="7">
    <location>
        <begin position="134"/>
        <end position="158"/>
    </location>
</feature>
<protein>
    <submittedName>
        <fullName evidence="10">ABC transporter ATP-binding protein</fullName>
    </submittedName>
</protein>
<feature type="transmembrane region" description="Helical" evidence="7">
    <location>
        <begin position="164"/>
        <end position="184"/>
    </location>
</feature>
<evidence type="ECO:0000313" key="10">
    <source>
        <dbReference type="EMBL" id="SUN50701.1"/>
    </source>
</evidence>
<dbReference type="CDD" id="cd03228">
    <property type="entry name" value="ABCC_MRP_Like"/>
    <property type="match status" value="1"/>
</dbReference>
<evidence type="ECO:0000256" key="1">
    <source>
        <dbReference type="ARBA" id="ARBA00004651"/>
    </source>
</evidence>
<evidence type="ECO:0000256" key="2">
    <source>
        <dbReference type="ARBA" id="ARBA00022692"/>
    </source>
</evidence>
<dbReference type="Proteomes" id="UP000254797">
    <property type="component" value="Unassembled WGS sequence"/>
</dbReference>
<dbReference type="Pfam" id="PF00005">
    <property type="entry name" value="ABC_tran"/>
    <property type="match status" value="1"/>
</dbReference>
<keyword evidence="4 10" id="KW-0067">ATP-binding</keyword>
<dbReference type="EMBL" id="UHFG01000004">
    <property type="protein sequence ID" value="SUN50701.1"/>
    <property type="molecule type" value="Genomic_DNA"/>
</dbReference>
<evidence type="ECO:0000256" key="4">
    <source>
        <dbReference type="ARBA" id="ARBA00022840"/>
    </source>
</evidence>
<dbReference type="PANTHER" id="PTHR24221:SF654">
    <property type="entry name" value="ATP-BINDING CASSETTE SUB-FAMILY B MEMBER 6"/>
    <property type="match status" value="1"/>
</dbReference>
<dbReference type="Gene3D" id="1.20.1560.10">
    <property type="entry name" value="ABC transporter type 1, transmembrane domain"/>
    <property type="match status" value="1"/>
</dbReference>
<evidence type="ECO:0000256" key="5">
    <source>
        <dbReference type="ARBA" id="ARBA00022989"/>
    </source>
</evidence>
<name>A0A380JWC9_STRDY</name>
<feature type="domain" description="ABC transporter" evidence="8">
    <location>
        <begin position="339"/>
        <end position="556"/>
    </location>
</feature>
<dbReference type="PROSITE" id="PS50929">
    <property type="entry name" value="ABC_TM1F"/>
    <property type="match status" value="1"/>
</dbReference>